<gene>
    <name evidence="1" type="ORF">YBN1229_v1_3494</name>
</gene>
<dbReference type="KEGG" id="fiy:BN1229_v1_3494"/>
<accession>A0A0D6JJG0</accession>
<proteinExistence type="predicted"/>
<keyword evidence="2" id="KW-1185">Reference proteome</keyword>
<name>A0A0D6JJG0_9HYPH</name>
<organism evidence="1 2">
    <name type="scientific">Candidatus Filomicrobium marinum</name>
    <dbReference type="NCBI Taxonomy" id="1608628"/>
    <lineage>
        <taxon>Bacteria</taxon>
        <taxon>Pseudomonadati</taxon>
        <taxon>Pseudomonadota</taxon>
        <taxon>Alphaproteobacteria</taxon>
        <taxon>Hyphomicrobiales</taxon>
        <taxon>Hyphomicrobiaceae</taxon>
        <taxon>Filomicrobium</taxon>
    </lineage>
</organism>
<dbReference type="EMBL" id="LN829119">
    <property type="protein sequence ID" value="CPR22061.1"/>
    <property type="molecule type" value="Genomic_DNA"/>
</dbReference>
<sequence>MRQMKLQAGGLRTEISPLVACLLHWGLVGSVLHQVWMNGESFGALLLIVCWWARELRNW</sequence>
<reference evidence="2" key="1">
    <citation type="submission" date="2015-02" db="EMBL/GenBank/DDBJ databases">
        <authorList>
            <person name="Chooi Y.-H."/>
        </authorList>
    </citation>
    <scope>NUCLEOTIDE SEQUENCE [LARGE SCALE GENOMIC DNA]</scope>
    <source>
        <strain evidence="2">strain Y</strain>
    </source>
</reference>
<evidence type="ECO:0000313" key="2">
    <source>
        <dbReference type="Proteomes" id="UP000033187"/>
    </source>
</evidence>
<evidence type="ECO:0000313" key="1">
    <source>
        <dbReference type="EMBL" id="CPR22061.1"/>
    </source>
</evidence>
<dbReference type="AlphaFoldDB" id="A0A0D6JJG0"/>
<protein>
    <submittedName>
        <fullName evidence="1">Uncharacterized protein</fullName>
    </submittedName>
</protein>
<dbReference type="Proteomes" id="UP000033187">
    <property type="component" value="Chromosome 1"/>
</dbReference>
<dbReference type="KEGG" id="fil:BN1229_v1_2419"/>